<proteinExistence type="predicted"/>
<gene>
    <name evidence="4" type="ORF">FHW16_002200</name>
</gene>
<evidence type="ECO:0000256" key="1">
    <source>
        <dbReference type="SAM" id="MobiDB-lite"/>
    </source>
</evidence>
<dbReference type="AlphaFoldDB" id="A0A839EJG8"/>
<dbReference type="Proteomes" id="UP000549052">
    <property type="component" value="Unassembled WGS sequence"/>
</dbReference>
<feature type="chain" id="PRO_5032458875" description="DUF2059 domain-containing protein" evidence="2">
    <location>
        <begin position="29"/>
        <end position="200"/>
    </location>
</feature>
<name>A0A839EJG8_9HYPH</name>
<keyword evidence="2" id="KW-0732">Signal</keyword>
<feature type="domain" description="DUF2059" evidence="3">
    <location>
        <begin position="95"/>
        <end position="152"/>
    </location>
</feature>
<keyword evidence="5" id="KW-1185">Reference proteome</keyword>
<evidence type="ECO:0000313" key="4">
    <source>
        <dbReference type="EMBL" id="MBA8878488.1"/>
    </source>
</evidence>
<organism evidence="4 5">
    <name type="scientific">Phyllobacterium myrsinacearum</name>
    <dbReference type="NCBI Taxonomy" id="28101"/>
    <lineage>
        <taxon>Bacteria</taxon>
        <taxon>Pseudomonadati</taxon>
        <taxon>Pseudomonadota</taxon>
        <taxon>Alphaproteobacteria</taxon>
        <taxon>Hyphomicrobiales</taxon>
        <taxon>Phyllobacteriaceae</taxon>
        <taxon>Phyllobacterium</taxon>
    </lineage>
</organism>
<sequence>MNRATGFRRLIAPLSVAIMLGGLYSAQAQEITPSHLAAARAAITAIKATDVFDGILPDAAQNLKAELIQKDPNLEAIISTAVDEQALALASRRVDLENEAARAYAVSFTEEELNAITGFYNSAAGKKLLSEGPIATREVMKAAGIWRNGIARDLAQAVAEKVVAAAAATAPVTPAPAAPEAPAAPAKAPAKPAAPAKPKP</sequence>
<dbReference type="EMBL" id="JACGXN010000002">
    <property type="protein sequence ID" value="MBA8878488.1"/>
    <property type="molecule type" value="Genomic_DNA"/>
</dbReference>
<reference evidence="4 5" key="1">
    <citation type="submission" date="2020-07" db="EMBL/GenBank/DDBJ databases">
        <title>Genomic Encyclopedia of Type Strains, Phase IV (KMG-V): Genome sequencing to study the core and pangenomes of soil and plant-associated prokaryotes.</title>
        <authorList>
            <person name="Whitman W."/>
        </authorList>
    </citation>
    <scope>NUCLEOTIDE SEQUENCE [LARGE SCALE GENOMIC DNA]</scope>
    <source>
        <strain evidence="4 5">AN3</strain>
    </source>
</reference>
<evidence type="ECO:0000256" key="2">
    <source>
        <dbReference type="SAM" id="SignalP"/>
    </source>
</evidence>
<evidence type="ECO:0000259" key="3">
    <source>
        <dbReference type="Pfam" id="PF09832"/>
    </source>
</evidence>
<accession>A0A839EJG8</accession>
<comment type="caution">
    <text evidence="4">The sequence shown here is derived from an EMBL/GenBank/DDBJ whole genome shotgun (WGS) entry which is preliminary data.</text>
</comment>
<dbReference type="RefSeq" id="WP_182549176.1">
    <property type="nucleotide sequence ID" value="NZ_JACGXN010000002.1"/>
</dbReference>
<dbReference type="InterPro" id="IPR018637">
    <property type="entry name" value="DUF2059"/>
</dbReference>
<feature type="region of interest" description="Disordered" evidence="1">
    <location>
        <begin position="169"/>
        <end position="200"/>
    </location>
</feature>
<dbReference type="Pfam" id="PF09832">
    <property type="entry name" value="DUF2059"/>
    <property type="match status" value="1"/>
</dbReference>
<protein>
    <recommendedName>
        <fullName evidence="3">DUF2059 domain-containing protein</fullName>
    </recommendedName>
</protein>
<feature type="compositionally biased region" description="Low complexity" evidence="1">
    <location>
        <begin position="180"/>
        <end position="194"/>
    </location>
</feature>
<feature type="signal peptide" evidence="2">
    <location>
        <begin position="1"/>
        <end position="28"/>
    </location>
</feature>
<evidence type="ECO:0000313" key="5">
    <source>
        <dbReference type="Proteomes" id="UP000549052"/>
    </source>
</evidence>